<dbReference type="GO" id="GO:0015074">
    <property type="term" value="P:DNA integration"/>
    <property type="evidence" value="ECO:0007669"/>
    <property type="project" value="UniProtKB-KW"/>
</dbReference>
<keyword evidence="4" id="KW-0233">DNA recombination</keyword>
<organism evidence="8">
    <name type="scientific">Tunturiibacter gelidiferens</name>
    <dbReference type="NCBI Taxonomy" id="3069689"/>
    <lineage>
        <taxon>Bacteria</taxon>
        <taxon>Pseudomonadati</taxon>
        <taxon>Acidobacteriota</taxon>
        <taxon>Terriglobia</taxon>
        <taxon>Terriglobales</taxon>
        <taxon>Acidobacteriaceae</taxon>
        <taxon>Tunturiibacter</taxon>
    </lineage>
</organism>
<dbReference type="Pfam" id="PF02899">
    <property type="entry name" value="Phage_int_SAM_1"/>
    <property type="match status" value="1"/>
</dbReference>
<evidence type="ECO:0000259" key="7">
    <source>
        <dbReference type="PROSITE" id="PS51900"/>
    </source>
</evidence>
<dbReference type="InterPro" id="IPR002104">
    <property type="entry name" value="Integrase_catalytic"/>
</dbReference>
<keyword evidence="3 5" id="KW-0238">DNA-binding</keyword>
<dbReference type="InterPro" id="IPR044068">
    <property type="entry name" value="CB"/>
</dbReference>
<protein>
    <submittedName>
        <fullName evidence="8">Tyrosine-type recombinase/integrase</fullName>
    </submittedName>
</protein>
<reference evidence="8" key="1">
    <citation type="submission" date="2023-08" db="EMBL/GenBank/DDBJ databases">
        <authorList>
            <person name="Messyasz A."/>
            <person name="Mannisto M.K."/>
            <person name="Kerkhof L.J."/>
            <person name="Haggblom M."/>
        </authorList>
    </citation>
    <scope>NUCLEOTIDE SEQUENCE</scope>
    <source>
        <strain evidence="8">M8UP39</strain>
    </source>
</reference>
<name>A0AAU7Z3R5_9BACT</name>
<evidence type="ECO:0000256" key="2">
    <source>
        <dbReference type="ARBA" id="ARBA00022908"/>
    </source>
</evidence>
<dbReference type="PROSITE" id="PS51898">
    <property type="entry name" value="TYR_RECOMBINASE"/>
    <property type="match status" value="1"/>
</dbReference>
<gene>
    <name evidence="8" type="ORF">RBB81_06155</name>
</gene>
<evidence type="ECO:0000256" key="3">
    <source>
        <dbReference type="ARBA" id="ARBA00023125"/>
    </source>
</evidence>
<feature type="domain" description="Core-binding (CB)" evidence="7">
    <location>
        <begin position="1"/>
        <end position="88"/>
    </location>
</feature>
<reference evidence="8" key="2">
    <citation type="journal article" date="2024" name="Environ. Microbiol.">
        <title>Genome analysis and description of Tunturibacter gen. nov. expands the diversity of Terriglobia in tundra soils.</title>
        <authorList>
            <person name="Messyasz A."/>
            <person name="Mannisto M.K."/>
            <person name="Kerkhof L.J."/>
            <person name="Haggblom M.M."/>
        </authorList>
    </citation>
    <scope>NUCLEOTIDE SEQUENCE</scope>
    <source>
        <strain evidence="8">M8UP39</strain>
    </source>
</reference>
<keyword evidence="2" id="KW-0229">DNA integration</keyword>
<accession>A0AAU7Z3R5</accession>
<evidence type="ECO:0000256" key="1">
    <source>
        <dbReference type="ARBA" id="ARBA00008857"/>
    </source>
</evidence>
<dbReference type="PANTHER" id="PTHR30349:SF41">
    <property type="entry name" value="INTEGRASE_RECOMBINASE PROTEIN MJ0367-RELATED"/>
    <property type="match status" value="1"/>
</dbReference>
<dbReference type="SUPFAM" id="SSF56349">
    <property type="entry name" value="DNA breaking-rejoining enzymes"/>
    <property type="match status" value="1"/>
</dbReference>
<dbReference type="GO" id="GO:0006310">
    <property type="term" value="P:DNA recombination"/>
    <property type="evidence" value="ECO:0007669"/>
    <property type="project" value="UniProtKB-KW"/>
</dbReference>
<dbReference type="GO" id="GO:0003677">
    <property type="term" value="F:DNA binding"/>
    <property type="evidence" value="ECO:0007669"/>
    <property type="project" value="UniProtKB-UniRule"/>
</dbReference>
<evidence type="ECO:0000313" key="8">
    <source>
        <dbReference type="EMBL" id="XCB23503.1"/>
    </source>
</evidence>
<dbReference type="Gene3D" id="1.10.150.130">
    <property type="match status" value="1"/>
</dbReference>
<dbReference type="PANTHER" id="PTHR30349">
    <property type="entry name" value="PHAGE INTEGRASE-RELATED"/>
    <property type="match status" value="1"/>
</dbReference>
<dbReference type="InterPro" id="IPR050090">
    <property type="entry name" value="Tyrosine_recombinase_XerCD"/>
</dbReference>
<dbReference type="InterPro" id="IPR004107">
    <property type="entry name" value="Integrase_SAM-like_N"/>
</dbReference>
<dbReference type="KEGG" id="tgi:RBB81_06155"/>
<comment type="similarity">
    <text evidence="1">Belongs to the 'phage' integrase family.</text>
</comment>
<dbReference type="Pfam" id="PF00589">
    <property type="entry name" value="Phage_integrase"/>
    <property type="match status" value="1"/>
</dbReference>
<evidence type="ECO:0000259" key="6">
    <source>
        <dbReference type="PROSITE" id="PS51898"/>
    </source>
</evidence>
<evidence type="ECO:0000256" key="5">
    <source>
        <dbReference type="PROSITE-ProRule" id="PRU01248"/>
    </source>
</evidence>
<proteinExistence type="inferred from homology"/>
<sequence>MRIESFLESLSTRTWSAETLRAYRQDLTRFETFLKEKGLPVNEVKPATISEFMNYMAENKGRTASTTLAPSTVARRLSVISAYYEWVRDDSGATIRNPVERIKRPKVRNEKPRAAPDDVLATLVDGITDLRDRAVVLLFLYSGLRLSELRQLDKTTITLTSQQMPDGSSQYLGIGEVLGKGNKKRSFLVGPKAMLAVATYIAQQRMKDDEPALFLSSRKKRLSGRAIQQIVDKWCDRLGVAHLHVHQFRHSFATRNVNAGMSAAVLQELMGHASLTTTQRYFHMKPERLSREYFAAMEFTREFSPV</sequence>
<dbReference type="EMBL" id="CP132938">
    <property type="protein sequence ID" value="XCB23503.1"/>
    <property type="molecule type" value="Genomic_DNA"/>
</dbReference>
<dbReference type="RefSeq" id="WP_353073080.1">
    <property type="nucleotide sequence ID" value="NZ_CP132938.1"/>
</dbReference>
<evidence type="ECO:0000256" key="4">
    <source>
        <dbReference type="ARBA" id="ARBA00023172"/>
    </source>
</evidence>
<dbReference type="InterPro" id="IPR010998">
    <property type="entry name" value="Integrase_recombinase_N"/>
</dbReference>
<dbReference type="InterPro" id="IPR013762">
    <property type="entry name" value="Integrase-like_cat_sf"/>
</dbReference>
<dbReference type="PROSITE" id="PS51900">
    <property type="entry name" value="CB"/>
    <property type="match status" value="1"/>
</dbReference>
<dbReference type="Gene3D" id="1.10.443.10">
    <property type="entry name" value="Intergrase catalytic core"/>
    <property type="match status" value="1"/>
</dbReference>
<feature type="domain" description="Tyr recombinase" evidence="6">
    <location>
        <begin position="110"/>
        <end position="294"/>
    </location>
</feature>
<dbReference type="AlphaFoldDB" id="A0AAU7Z3R5"/>
<dbReference type="InterPro" id="IPR011010">
    <property type="entry name" value="DNA_brk_join_enz"/>
</dbReference>